<feature type="transmembrane region" description="Helical" evidence="5">
    <location>
        <begin position="345"/>
        <end position="368"/>
    </location>
</feature>
<feature type="transmembrane region" description="Helical" evidence="5">
    <location>
        <begin position="26"/>
        <end position="44"/>
    </location>
</feature>
<evidence type="ECO:0000256" key="3">
    <source>
        <dbReference type="ARBA" id="ARBA00022989"/>
    </source>
</evidence>
<dbReference type="InterPro" id="IPR051337">
    <property type="entry name" value="OPA_Antiporter"/>
</dbReference>
<dbReference type="Pfam" id="PF07690">
    <property type="entry name" value="MFS_1"/>
    <property type="match status" value="1"/>
</dbReference>
<dbReference type="STRING" id="2034155.BMI79_20660"/>
<comment type="caution">
    <text evidence="7">The sequence shown here is derived from an EMBL/GenBank/DDBJ whole genome shotgun (WGS) entry which is preliminary data.</text>
</comment>
<keyword evidence="2 5" id="KW-0812">Transmembrane</keyword>
<dbReference type="InterPro" id="IPR020846">
    <property type="entry name" value="MFS_dom"/>
</dbReference>
<dbReference type="AlphaFoldDB" id="A0A1S8CFW4"/>
<dbReference type="GO" id="GO:0012505">
    <property type="term" value="C:endomembrane system"/>
    <property type="evidence" value="ECO:0007669"/>
    <property type="project" value="UniProtKB-SubCell"/>
</dbReference>
<dbReference type="GO" id="GO:0005886">
    <property type="term" value="C:plasma membrane"/>
    <property type="evidence" value="ECO:0007669"/>
    <property type="project" value="TreeGrafter"/>
</dbReference>
<feature type="transmembrane region" description="Helical" evidence="5">
    <location>
        <begin position="289"/>
        <end position="309"/>
    </location>
</feature>
<dbReference type="PANTHER" id="PTHR43826:SF3">
    <property type="entry name" value="GLUCOSE-6-PHOSPHATE EXCHANGER SLC37A4"/>
    <property type="match status" value="1"/>
</dbReference>
<feature type="transmembrane region" description="Helical" evidence="5">
    <location>
        <begin position="321"/>
        <end position="339"/>
    </location>
</feature>
<evidence type="ECO:0000256" key="4">
    <source>
        <dbReference type="ARBA" id="ARBA00023136"/>
    </source>
</evidence>
<reference evidence="7 8" key="1">
    <citation type="submission" date="2016-11" db="EMBL/GenBank/DDBJ databases">
        <title>Rahnella oryzae sp. nov., isolated from rice root.</title>
        <authorList>
            <person name="Zhang X.-X."/>
            <person name="Zhang J."/>
        </authorList>
    </citation>
    <scope>NUCLEOTIDE SEQUENCE [LARGE SCALE GENOMIC DNA]</scope>
    <source>
        <strain evidence="7 8">J11-6</strain>
    </source>
</reference>
<dbReference type="Gene3D" id="1.20.1250.20">
    <property type="entry name" value="MFS general substrate transporter like domains"/>
    <property type="match status" value="2"/>
</dbReference>
<evidence type="ECO:0000313" key="7">
    <source>
        <dbReference type="EMBL" id="OMQ19983.1"/>
    </source>
</evidence>
<dbReference type="InterPro" id="IPR000849">
    <property type="entry name" value="Sugar_P_transporter"/>
</dbReference>
<feature type="transmembrane region" description="Helical" evidence="5">
    <location>
        <begin position="251"/>
        <end position="269"/>
    </location>
</feature>
<evidence type="ECO:0000313" key="8">
    <source>
        <dbReference type="Proteomes" id="UP000216021"/>
    </source>
</evidence>
<feature type="transmembrane region" description="Helical" evidence="5">
    <location>
        <begin position="380"/>
        <end position="400"/>
    </location>
</feature>
<gene>
    <name evidence="7" type="ORF">BMI79_20660</name>
</gene>
<proteinExistence type="predicted"/>
<accession>A0A1S8CFW4</accession>
<evidence type="ECO:0000256" key="5">
    <source>
        <dbReference type="SAM" id="Phobius"/>
    </source>
</evidence>
<keyword evidence="8" id="KW-1185">Reference proteome</keyword>
<feature type="domain" description="Major facilitator superfamily (MFS) profile" evidence="6">
    <location>
        <begin position="31"/>
        <end position="435"/>
    </location>
</feature>
<dbReference type="NCBIfam" id="NF008661">
    <property type="entry name" value="PRK11663.1"/>
    <property type="match status" value="1"/>
</dbReference>
<dbReference type="InterPro" id="IPR011701">
    <property type="entry name" value="MFS"/>
</dbReference>
<dbReference type="PANTHER" id="PTHR43826">
    <property type="entry name" value="GLUCOSE-6-PHOSPHATE EXCHANGER SLC37A4"/>
    <property type="match status" value="1"/>
</dbReference>
<feature type="transmembrane region" description="Helical" evidence="5">
    <location>
        <begin position="64"/>
        <end position="84"/>
    </location>
</feature>
<feature type="transmembrane region" description="Helical" evidence="5">
    <location>
        <begin position="412"/>
        <end position="432"/>
    </location>
</feature>
<comment type="subcellular location">
    <subcellularLocation>
        <location evidence="1">Endomembrane system</location>
        <topology evidence="1">Multi-pass membrane protein</topology>
    </subcellularLocation>
</comment>
<dbReference type="InterPro" id="IPR036259">
    <property type="entry name" value="MFS_trans_sf"/>
</dbReference>
<feature type="transmembrane region" description="Helical" evidence="5">
    <location>
        <begin position="185"/>
        <end position="203"/>
    </location>
</feature>
<organism evidence="7 8">
    <name type="scientific">Serratia oryzae</name>
    <dbReference type="NCBI Taxonomy" id="2034155"/>
    <lineage>
        <taxon>Bacteria</taxon>
        <taxon>Pseudomonadati</taxon>
        <taxon>Pseudomonadota</taxon>
        <taxon>Gammaproteobacteria</taxon>
        <taxon>Enterobacterales</taxon>
        <taxon>Yersiniaceae</taxon>
        <taxon>Serratia</taxon>
    </lineage>
</organism>
<dbReference type="Proteomes" id="UP000216021">
    <property type="component" value="Unassembled WGS sequence"/>
</dbReference>
<evidence type="ECO:0000256" key="2">
    <source>
        <dbReference type="ARBA" id="ARBA00022692"/>
    </source>
</evidence>
<name>A0A1S8CFW4_9GAMM</name>
<evidence type="ECO:0000256" key="1">
    <source>
        <dbReference type="ARBA" id="ARBA00004127"/>
    </source>
</evidence>
<dbReference type="GO" id="GO:0061513">
    <property type="term" value="F:glucose 6-phosphate:phosphate antiporter activity"/>
    <property type="evidence" value="ECO:0007669"/>
    <property type="project" value="TreeGrafter"/>
</dbReference>
<feature type="transmembrane region" description="Helical" evidence="5">
    <location>
        <begin position="157"/>
        <end position="179"/>
    </location>
</feature>
<dbReference type="RefSeq" id="WP_076944154.1">
    <property type="nucleotide sequence ID" value="NZ_MOXD01000016.1"/>
</dbReference>
<dbReference type="PIRSF" id="PIRSF002808">
    <property type="entry name" value="Hexose_phosphate_transp"/>
    <property type="match status" value="1"/>
</dbReference>
<protein>
    <submittedName>
        <fullName evidence="7">Regulatory protein UhpC</fullName>
    </submittedName>
</protein>
<dbReference type="OrthoDB" id="9766638at2"/>
<feature type="transmembrane region" description="Helical" evidence="5">
    <location>
        <begin position="118"/>
        <end position="137"/>
    </location>
</feature>
<dbReference type="GO" id="GO:0035435">
    <property type="term" value="P:phosphate ion transmembrane transport"/>
    <property type="evidence" value="ECO:0007669"/>
    <property type="project" value="TreeGrafter"/>
</dbReference>
<dbReference type="NCBIfam" id="TIGR00881">
    <property type="entry name" value="2A0104"/>
    <property type="match status" value="1"/>
</dbReference>
<dbReference type="EMBL" id="MOXD01000016">
    <property type="protein sequence ID" value="OMQ19983.1"/>
    <property type="molecule type" value="Genomic_DNA"/>
</dbReference>
<dbReference type="SUPFAM" id="SSF103473">
    <property type="entry name" value="MFS general substrate transporter"/>
    <property type="match status" value="1"/>
</dbReference>
<dbReference type="PROSITE" id="PS50850">
    <property type="entry name" value="MFS"/>
    <property type="match status" value="1"/>
</dbReference>
<keyword evidence="4 5" id="KW-0472">Membrane</keyword>
<feature type="transmembrane region" description="Helical" evidence="5">
    <location>
        <begin position="96"/>
        <end position="112"/>
    </location>
</feature>
<keyword evidence="3 5" id="KW-1133">Transmembrane helix</keyword>
<sequence length="443" mass="49457">MIKWMKSAPEQPAIAETEQVNRTYRYWRIHIMLGMYVGYAVYYFTRKSFNYVMPEMLKDLGLTVADVGLMGTLFYFMYGASRFISGVLSDAANPRYFMGIGLILTGVINILFGFSSSLFALMVFWIANAFFQGWGWAPCSKLLTTWYSRNERGFWWAICNTSHNVGGAVIPLLAGVLAVNYGWRYGMIVPGIIAIVSGCFLCFRLRDRPVAMGLPTVGQWRQDAQELDQEQASAKLPLMAILKRYIFTNKYIWLLAISYVFVYVVRIGINDWGNLYLIQNHGYSLVKANSSLTMLEIGGFIGTIVAGWGSDKLFAGNRVPMNIIFMLGIFVSVLLIWLLRIDSYLFNATCFFFIGFFIFGPQMLIGIAAAESAHKDSAGAATGFVGIFGYLGAGLSGWPLAKVLETWSWDGFFVVLSATTLASAFLLLPLVVKPRRAEPLTAS</sequence>
<evidence type="ECO:0000259" key="6">
    <source>
        <dbReference type="PROSITE" id="PS50850"/>
    </source>
</evidence>